<dbReference type="EMBL" id="CP015221">
    <property type="protein sequence ID" value="AMY26283.1"/>
    <property type="molecule type" value="Genomic_DNA"/>
</dbReference>
<protein>
    <submittedName>
        <fullName evidence="2">Uncharacterized protein</fullName>
    </submittedName>
</protein>
<reference evidence="2 3" key="1">
    <citation type="journal article" date="2016" name="Genome Announc.">
        <title>Complete Genome and Plasmid Sequences for Rhodococcus fascians D188 and Draft Sequences for Rhodococcus Isolates PBTS 1 and PBTS 2.</title>
        <authorList>
            <person name="Stamler R.A."/>
            <person name="Vereecke D."/>
            <person name="Zhang Y."/>
            <person name="Schilkey F."/>
            <person name="Devitt N."/>
            <person name="Randall J.J."/>
        </authorList>
    </citation>
    <scope>NUCLEOTIDE SEQUENCE [LARGE SCALE GENOMIC DNA]</scope>
    <source>
        <strain evidence="2 3">PBTS2</strain>
        <plasmid evidence="2">unnamed1</plasmid>
    </source>
</reference>
<evidence type="ECO:0000313" key="2">
    <source>
        <dbReference type="EMBL" id="AMY26283.1"/>
    </source>
</evidence>
<accession>A0A143QSY5</accession>
<dbReference type="KEGG" id="rhs:A3Q41_05028"/>
<keyword evidence="3" id="KW-1185">Reference proteome</keyword>
<evidence type="ECO:0000256" key="1">
    <source>
        <dbReference type="SAM" id="MobiDB-lite"/>
    </source>
</evidence>
<dbReference type="Proteomes" id="UP000076038">
    <property type="component" value="Plasmid unnamed1"/>
</dbReference>
<sequence>MLGTVRSGAESLVRTNATPRSNLQYTVPKLSATSKVWLRRPGKKPTSTPISLRLDEDETRDLQLLMTVTGLNRSDAIRLALHEVAEAQLTARLREQSELSRTDPAEEQDRAELDELLPSVGFYDDAPDETADAQANADRVTE</sequence>
<feature type="region of interest" description="Disordered" evidence="1">
    <location>
        <begin position="95"/>
        <end position="142"/>
    </location>
</feature>
<evidence type="ECO:0000313" key="3">
    <source>
        <dbReference type="Proteomes" id="UP000076038"/>
    </source>
</evidence>
<geneLocation type="plasmid" evidence="2 3">
    <name>unnamed1</name>
</geneLocation>
<dbReference type="PATRIC" id="fig|1653479.3.peg.5096"/>
<organism evidence="2 3">
    <name type="scientific">Rhodococcoides fascians</name>
    <name type="common">Rhodococcus fascians</name>
    <dbReference type="NCBI Taxonomy" id="1828"/>
    <lineage>
        <taxon>Bacteria</taxon>
        <taxon>Bacillati</taxon>
        <taxon>Actinomycetota</taxon>
        <taxon>Actinomycetes</taxon>
        <taxon>Mycobacteriales</taxon>
        <taxon>Nocardiaceae</taxon>
        <taxon>Rhodococcoides</taxon>
    </lineage>
</organism>
<keyword evidence="2" id="KW-0614">Plasmid</keyword>
<feature type="compositionally biased region" description="Basic and acidic residues" evidence="1">
    <location>
        <begin position="95"/>
        <end position="113"/>
    </location>
</feature>
<gene>
    <name evidence="2" type="ORF">A3Q41_05028</name>
</gene>
<dbReference type="AlphaFoldDB" id="A0A143QSY5"/>
<dbReference type="GO" id="GO:0006355">
    <property type="term" value="P:regulation of DNA-templated transcription"/>
    <property type="evidence" value="ECO:0007669"/>
    <property type="project" value="InterPro"/>
</dbReference>
<reference evidence="3" key="2">
    <citation type="submission" date="2016-04" db="EMBL/GenBank/DDBJ databases">
        <title>Complete Genome and Plasmid Sequences for Rhodococcus fascians D188 and Draft Sequences for Rhodococcus spp. Isolates PBTS 1 and PBTS 2.</title>
        <authorList>
            <person name="Stamer R."/>
            <person name="Vereecke D."/>
            <person name="Zhang Y."/>
            <person name="Schilkey F."/>
            <person name="Devitt N."/>
            <person name="Randall J."/>
        </authorList>
    </citation>
    <scope>NUCLEOTIDE SEQUENCE [LARGE SCALE GENOMIC DNA]</scope>
    <source>
        <strain evidence="3">PBTS2</strain>
        <plasmid evidence="3">unnamed1</plasmid>
    </source>
</reference>
<proteinExistence type="predicted"/>
<name>A0A143QSY5_RHOFA</name>